<evidence type="ECO:0000313" key="2">
    <source>
        <dbReference type="EMBL" id="KAK2547682.1"/>
    </source>
</evidence>
<keyword evidence="3" id="KW-1185">Reference proteome</keyword>
<accession>A0AAD9US48</accession>
<comment type="caution">
    <text evidence="2">The sequence shown here is derived from an EMBL/GenBank/DDBJ whole genome shotgun (WGS) entry which is preliminary data.</text>
</comment>
<feature type="region of interest" description="Disordered" evidence="1">
    <location>
        <begin position="178"/>
        <end position="199"/>
    </location>
</feature>
<protein>
    <submittedName>
        <fullName evidence="2">CREB/ATF bZIP transcription factor</fullName>
    </submittedName>
</protein>
<feature type="region of interest" description="Disordered" evidence="1">
    <location>
        <begin position="285"/>
        <end position="318"/>
    </location>
</feature>
<evidence type="ECO:0000256" key="1">
    <source>
        <dbReference type="SAM" id="MobiDB-lite"/>
    </source>
</evidence>
<evidence type="ECO:0000313" key="3">
    <source>
        <dbReference type="Proteomes" id="UP001249851"/>
    </source>
</evidence>
<reference evidence="2" key="1">
    <citation type="journal article" date="2023" name="G3 (Bethesda)">
        <title>Whole genome assembly and annotation of the endangered Caribbean coral Acropora cervicornis.</title>
        <authorList>
            <person name="Selwyn J.D."/>
            <person name="Vollmer S.V."/>
        </authorList>
    </citation>
    <scope>NUCLEOTIDE SEQUENCE</scope>
    <source>
        <strain evidence="2">K2</strain>
    </source>
</reference>
<sequence>MSNWLVSNTGTETLNVEDFVFGSEESIFGGISTLTRVSWQAKMCSEVDEDDLSLTNYLLKRNDVDDEEAWESGEELRIGGDSFGDTGGGLFELAWSLHPEDLDTSTYEVSKLSYEEDKRREASEVELVKEDPSKKKQLSKKKVVADCDITLESDESDVCEVKSTKTPSRTTRAVKNVRNNSSKVEQSPAKTQAEKAKAQRAKKKKYVEELQDTIAQLNTDKAGLQQVTVQLTEKIENLREEVSYLKGVIANQSELAAILRTVSNTPGIEISCSALQDNECSGRVNKRKWDLSSETESNVDGKNSKKRKTNDHTNGEVNGKAGVCVHVQSGKVSVEFCAACSKKANGILSKAKGSFKENSSDAI</sequence>
<feature type="compositionally biased region" description="Polar residues" evidence="1">
    <location>
        <begin position="292"/>
        <end position="301"/>
    </location>
</feature>
<name>A0AAD9US48_ACRCE</name>
<dbReference type="AlphaFoldDB" id="A0AAD9US48"/>
<proteinExistence type="predicted"/>
<gene>
    <name evidence="2" type="ORF">P5673_032292</name>
</gene>
<dbReference type="EMBL" id="JARQWQ010000172">
    <property type="protein sequence ID" value="KAK2547682.1"/>
    <property type="molecule type" value="Genomic_DNA"/>
</dbReference>
<organism evidence="2 3">
    <name type="scientific">Acropora cervicornis</name>
    <name type="common">Staghorn coral</name>
    <dbReference type="NCBI Taxonomy" id="6130"/>
    <lineage>
        <taxon>Eukaryota</taxon>
        <taxon>Metazoa</taxon>
        <taxon>Cnidaria</taxon>
        <taxon>Anthozoa</taxon>
        <taxon>Hexacorallia</taxon>
        <taxon>Scleractinia</taxon>
        <taxon>Astrocoeniina</taxon>
        <taxon>Acroporidae</taxon>
        <taxon>Acropora</taxon>
    </lineage>
</organism>
<reference evidence="2" key="2">
    <citation type="journal article" date="2023" name="Science">
        <title>Genomic signatures of disease resistance in endangered staghorn corals.</title>
        <authorList>
            <person name="Vollmer S.V."/>
            <person name="Selwyn J.D."/>
            <person name="Despard B.A."/>
            <person name="Roesel C.L."/>
        </authorList>
    </citation>
    <scope>NUCLEOTIDE SEQUENCE</scope>
    <source>
        <strain evidence="2">K2</strain>
    </source>
</reference>
<dbReference type="Proteomes" id="UP001249851">
    <property type="component" value="Unassembled WGS sequence"/>
</dbReference>